<comment type="caution">
    <text evidence="1">The sequence shown here is derived from an EMBL/GenBank/DDBJ whole genome shotgun (WGS) entry which is preliminary data.</text>
</comment>
<keyword evidence="2" id="KW-1185">Reference proteome</keyword>
<accession>A0ABV8XJN0</accession>
<sequence>MGLPGSGKTTFYQTRFALTHVQVSKDHFPNNRNKTRRQEQLLAEAFSSGKSVVLDNTNPAGEDRAGAIRLARLYGAIVTGYVFPNDIPAAIERNRHRVGKARVPDVAIYAAASRWESPSPDEGFGALYAVRLSGAGGFEIWPLEP</sequence>
<protein>
    <submittedName>
        <fullName evidence="1">AAA family ATPase</fullName>
    </submittedName>
</protein>
<name>A0ABV8XJN0_9DEIO</name>
<evidence type="ECO:0000313" key="1">
    <source>
        <dbReference type="EMBL" id="MFC4425021.1"/>
    </source>
</evidence>
<dbReference type="PANTHER" id="PTHR12083">
    <property type="entry name" value="BIFUNCTIONAL POLYNUCLEOTIDE PHOSPHATASE/KINASE"/>
    <property type="match status" value="1"/>
</dbReference>
<dbReference type="RefSeq" id="WP_380036494.1">
    <property type="nucleotide sequence ID" value="NZ_JBHSEH010000004.1"/>
</dbReference>
<gene>
    <name evidence="1" type="ORF">ACFOZ9_02280</name>
</gene>
<dbReference type="EMBL" id="JBHSEH010000004">
    <property type="protein sequence ID" value="MFC4425021.1"/>
    <property type="molecule type" value="Genomic_DNA"/>
</dbReference>
<dbReference type="PANTHER" id="PTHR12083:SF9">
    <property type="entry name" value="BIFUNCTIONAL POLYNUCLEOTIDE PHOSPHATASE_KINASE"/>
    <property type="match status" value="1"/>
</dbReference>
<organism evidence="1 2">
    <name type="scientific">Deinococcus navajonensis</name>
    <dbReference type="NCBI Taxonomy" id="309884"/>
    <lineage>
        <taxon>Bacteria</taxon>
        <taxon>Thermotogati</taxon>
        <taxon>Deinococcota</taxon>
        <taxon>Deinococci</taxon>
        <taxon>Deinococcales</taxon>
        <taxon>Deinococcaceae</taxon>
        <taxon>Deinococcus</taxon>
    </lineage>
</organism>
<dbReference type="Proteomes" id="UP001595998">
    <property type="component" value="Unassembled WGS sequence"/>
</dbReference>
<proteinExistence type="predicted"/>
<dbReference type="Gene3D" id="3.40.50.300">
    <property type="entry name" value="P-loop containing nucleotide triphosphate hydrolases"/>
    <property type="match status" value="1"/>
</dbReference>
<evidence type="ECO:0000313" key="2">
    <source>
        <dbReference type="Proteomes" id="UP001595998"/>
    </source>
</evidence>
<dbReference type="SUPFAM" id="SSF52540">
    <property type="entry name" value="P-loop containing nucleoside triphosphate hydrolases"/>
    <property type="match status" value="1"/>
</dbReference>
<dbReference type="Pfam" id="PF13671">
    <property type="entry name" value="AAA_33"/>
    <property type="match status" value="1"/>
</dbReference>
<dbReference type="InterPro" id="IPR027417">
    <property type="entry name" value="P-loop_NTPase"/>
</dbReference>
<reference evidence="2" key="1">
    <citation type="journal article" date="2019" name="Int. J. Syst. Evol. Microbiol.">
        <title>The Global Catalogue of Microorganisms (GCM) 10K type strain sequencing project: providing services to taxonomists for standard genome sequencing and annotation.</title>
        <authorList>
            <consortium name="The Broad Institute Genomics Platform"/>
            <consortium name="The Broad Institute Genome Sequencing Center for Infectious Disease"/>
            <person name="Wu L."/>
            <person name="Ma J."/>
        </authorList>
    </citation>
    <scope>NUCLEOTIDE SEQUENCE [LARGE SCALE GENOMIC DNA]</scope>
    <source>
        <strain evidence="2">CCUG 56029</strain>
    </source>
</reference>